<dbReference type="GO" id="GO:0006364">
    <property type="term" value="P:rRNA processing"/>
    <property type="evidence" value="ECO:0007669"/>
    <property type="project" value="TreeGrafter"/>
</dbReference>
<keyword evidence="4" id="KW-0175">Coiled coil</keyword>
<feature type="compositionally biased region" description="Basic and acidic residues" evidence="6">
    <location>
        <begin position="216"/>
        <end position="229"/>
    </location>
</feature>
<proteinExistence type="inferred from homology"/>
<accession>A0A2H9TNE3</accession>
<dbReference type="GO" id="GO:0005730">
    <property type="term" value="C:nucleolus"/>
    <property type="evidence" value="ECO:0007669"/>
    <property type="project" value="UniProtKB-SubCell"/>
</dbReference>
<dbReference type="PANTHER" id="PTHR13028">
    <property type="entry name" value="RRNA PROCESSING PROTEIN EBNA1-BINDING PROTEIN-RELATED"/>
    <property type="match status" value="1"/>
</dbReference>
<feature type="compositionally biased region" description="Basic residues" evidence="6">
    <location>
        <begin position="246"/>
        <end position="269"/>
    </location>
</feature>
<dbReference type="AlphaFoldDB" id="A0A2H9TNE3"/>
<gene>
    <name evidence="7" type="ORF">PSACC_00928</name>
</gene>
<evidence type="ECO:0000256" key="1">
    <source>
        <dbReference type="ARBA" id="ARBA00004604"/>
    </source>
</evidence>
<evidence type="ECO:0008006" key="9">
    <source>
        <dbReference type="Google" id="ProtNLM"/>
    </source>
</evidence>
<dbReference type="Pfam" id="PF05890">
    <property type="entry name" value="Ebp2"/>
    <property type="match status" value="1"/>
</dbReference>
<evidence type="ECO:0000313" key="8">
    <source>
        <dbReference type="Proteomes" id="UP000240830"/>
    </source>
</evidence>
<sequence length="269" mass="31017">MRNPAGSYIETTKQAKGVSNPPQGNLCFMVVYPWSDQNEVLPEQPRIRVCQPHRLHQLTFSAKQALEAVAQARRIIIAAKIPFTRPVGYFCEMLKTEEHMTKIGAKVTEEKEAAKAAELARKQRLNRKYGKKIQVEREQEKQQQVTENKKKLNMLRKRKTAEKDEFDIDVEEEMFEDRDKKFRGGKGGKKADKKISKKREAKNEKYGHGGKKRGLKRNDRESADKDDFNASKNKSQFRGLKGSGSRGKKAQRPGKQRRQNMRSRTASRK</sequence>
<evidence type="ECO:0000256" key="6">
    <source>
        <dbReference type="SAM" id="MobiDB-lite"/>
    </source>
</evidence>
<keyword evidence="8" id="KW-1185">Reference proteome</keyword>
<dbReference type="OrthoDB" id="443772at2759"/>
<dbReference type="GO" id="GO:0042273">
    <property type="term" value="P:ribosomal large subunit biogenesis"/>
    <property type="evidence" value="ECO:0007669"/>
    <property type="project" value="TreeGrafter"/>
</dbReference>
<dbReference type="GO" id="GO:0034399">
    <property type="term" value="C:nuclear periphery"/>
    <property type="evidence" value="ECO:0007669"/>
    <property type="project" value="TreeGrafter"/>
</dbReference>
<dbReference type="PANTHER" id="PTHR13028:SF0">
    <property type="entry name" value="RRNA-PROCESSING PROTEIN EBP2-RELATED"/>
    <property type="match status" value="1"/>
</dbReference>
<evidence type="ECO:0000256" key="5">
    <source>
        <dbReference type="ARBA" id="ARBA00023242"/>
    </source>
</evidence>
<comment type="similarity">
    <text evidence="2">Belongs to the EBP2 family.</text>
</comment>
<name>A0A2H9TNE3_9FUNG</name>
<comment type="caution">
    <text evidence="7">The sequence shown here is derived from an EMBL/GenBank/DDBJ whole genome shotgun (WGS) entry which is preliminary data.</text>
</comment>
<dbReference type="STRING" id="1246581.A0A2H9TNE3"/>
<comment type="subcellular location">
    <subcellularLocation>
        <location evidence="1">Nucleus</location>
        <location evidence="1">Nucleolus</location>
    </subcellularLocation>
</comment>
<dbReference type="Proteomes" id="UP000240830">
    <property type="component" value="Unassembled WGS sequence"/>
</dbReference>
<reference evidence="7 8" key="1">
    <citation type="submission" date="2016-10" db="EMBL/GenBank/DDBJ databases">
        <title>The genome of Paramicrosporidium saccamoebae is the missing link in understanding Cryptomycota and Microsporidia evolution.</title>
        <authorList>
            <person name="Quandt C.A."/>
            <person name="Beaudet D."/>
            <person name="Corsaro D."/>
            <person name="Michel R."/>
            <person name="Corradi N."/>
            <person name="James T."/>
        </authorList>
    </citation>
    <scope>NUCLEOTIDE SEQUENCE [LARGE SCALE GENOMIC DNA]</scope>
    <source>
        <strain evidence="7 8">KSL3</strain>
    </source>
</reference>
<keyword evidence="3" id="KW-0690">Ribosome biogenesis</keyword>
<organism evidence="7 8">
    <name type="scientific">Paramicrosporidium saccamoebae</name>
    <dbReference type="NCBI Taxonomy" id="1246581"/>
    <lineage>
        <taxon>Eukaryota</taxon>
        <taxon>Fungi</taxon>
        <taxon>Fungi incertae sedis</taxon>
        <taxon>Cryptomycota</taxon>
        <taxon>Cryptomycota incertae sedis</taxon>
        <taxon>Paramicrosporidium</taxon>
    </lineage>
</organism>
<feature type="region of interest" description="Disordered" evidence="6">
    <location>
        <begin position="180"/>
        <end position="269"/>
    </location>
</feature>
<evidence type="ECO:0000313" key="7">
    <source>
        <dbReference type="EMBL" id="PJF19242.1"/>
    </source>
</evidence>
<dbReference type="InterPro" id="IPR008610">
    <property type="entry name" value="Ebp2"/>
</dbReference>
<protein>
    <recommendedName>
        <fullName evidence="9">rRNA-processing protein EBP2</fullName>
    </recommendedName>
</protein>
<evidence type="ECO:0000256" key="2">
    <source>
        <dbReference type="ARBA" id="ARBA00007336"/>
    </source>
</evidence>
<evidence type="ECO:0000256" key="4">
    <source>
        <dbReference type="ARBA" id="ARBA00023054"/>
    </source>
</evidence>
<dbReference type="GO" id="GO:0030687">
    <property type="term" value="C:preribosome, large subunit precursor"/>
    <property type="evidence" value="ECO:0007669"/>
    <property type="project" value="TreeGrafter"/>
</dbReference>
<keyword evidence="5" id="KW-0539">Nucleus</keyword>
<evidence type="ECO:0000256" key="3">
    <source>
        <dbReference type="ARBA" id="ARBA00022517"/>
    </source>
</evidence>
<dbReference type="EMBL" id="MTSL01000072">
    <property type="protein sequence ID" value="PJF19242.1"/>
    <property type="molecule type" value="Genomic_DNA"/>
</dbReference>